<sequence>MKFKYNHIIVTLLLSVYLFSSCEDFVEVAAPENKMVRDVVFENEGTAKSAMTGIYNELFRAEFSNGQRNSITILSGFSGDNISNIYDTNIERIQFEQNEIIPDNSGNLSIWSSAYNIIYMTNSLLEGLENSGGISEQVKTQLEGEARFIRAFSYFNLVNLYSDIPLLLTTDYEENQLLSRTPMSEVYEEIINDLLLAEELLGGEFPENERTRVNSYTASALLARVYLYLEDWDNAETFSSKVIEATSNYEILNDPEEVFLANSKEAIWQISPLGGGGLSTHTNEGNLLIVDPVLSFLAGIELEEELAAIFDQEDKRLANWIGYDSGLEVFFAHKYKIRNSNDYPIEEYSMVMRLAEQYLIRAEARAHLGDLPEALQDIDVIRERAGISLISEISPEIGQQALLDIIMLERRKELFTEWGHRWFDLKRTGRAGEVLGSQNPLWEATDIWYPIPSEERMRNPNLSQNEGY</sequence>
<dbReference type="CDD" id="cd08977">
    <property type="entry name" value="SusD"/>
    <property type="match status" value="1"/>
</dbReference>
<name>A0ABU3CX44_9FLAO</name>
<dbReference type="Gene3D" id="1.25.40.390">
    <property type="match status" value="1"/>
</dbReference>
<dbReference type="Pfam" id="PF07980">
    <property type="entry name" value="SusD_RagB"/>
    <property type="match status" value="1"/>
</dbReference>
<comment type="caution">
    <text evidence="9">The sequence shown here is derived from an EMBL/GenBank/DDBJ whole genome shotgun (WGS) entry which is preliminary data.</text>
</comment>
<dbReference type="InterPro" id="IPR011990">
    <property type="entry name" value="TPR-like_helical_dom_sf"/>
</dbReference>
<dbReference type="PROSITE" id="PS51257">
    <property type="entry name" value="PROKAR_LIPOPROTEIN"/>
    <property type="match status" value="1"/>
</dbReference>
<evidence type="ECO:0000256" key="5">
    <source>
        <dbReference type="ARBA" id="ARBA00023237"/>
    </source>
</evidence>
<comment type="subcellular location">
    <subcellularLocation>
        <location evidence="1">Cell outer membrane</location>
    </subcellularLocation>
</comment>
<evidence type="ECO:0000256" key="2">
    <source>
        <dbReference type="ARBA" id="ARBA00006275"/>
    </source>
</evidence>
<dbReference type="EMBL" id="JAVRHP010000061">
    <property type="protein sequence ID" value="MDT0650803.1"/>
    <property type="molecule type" value="Genomic_DNA"/>
</dbReference>
<keyword evidence="3 6" id="KW-0732">Signal</keyword>
<evidence type="ECO:0000256" key="3">
    <source>
        <dbReference type="ARBA" id="ARBA00022729"/>
    </source>
</evidence>
<evidence type="ECO:0000256" key="1">
    <source>
        <dbReference type="ARBA" id="ARBA00004442"/>
    </source>
</evidence>
<feature type="chain" id="PRO_5046707564" evidence="6">
    <location>
        <begin position="23"/>
        <end position="468"/>
    </location>
</feature>
<dbReference type="InterPro" id="IPR012944">
    <property type="entry name" value="SusD_RagB_dom"/>
</dbReference>
<reference evidence="9 10" key="1">
    <citation type="submission" date="2023-09" db="EMBL/GenBank/DDBJ databases">
        <authorList>
            <person name="Rey-Velasco X."/>
        </authorList>
    </citation>
    <scope>NUCLEOTIDE SEQUENCE [LARGE SCALE GENOMIC DNA]</scope>
    <source>
        <strain evidence="9 10">F297</strain>
    </source>
</reference>
<accession>A0ABU3CX44</accession>
<organism evidence="9 10">
    <name type="scientific">Autumnicola edwardsiae</name>
    <dbReference type="NCBI Taxonomy" id="3075594"/>
    <lineage>
        <taxon>Bacteria</taxon>
        <taxon>Pseudomonadati</taxon>
        <taxon>Bacteroidota</taxon>
        <taxon>Flavobacteriia</taxon>
        <taxon>Flavobacteriales</taxon>
        <taxon>Flavobacteriaceae</taxon>
        <taxon>Autumnicola</taxon>
    </lineage>
</organism>
<evidence type="ECO:0000313" key="10">
    <source>
        <dbReference type="Proteomes" id="UP001248819"/>
    </source>
</evidence>
<evidence type="ECO:0000256" key="4">
    <source>
        <dbReference type="ARBA" id="ARBA00023136"/>
    </source>
</evidence>
<feature type="domain" description="SusD-like N-terminal" evidence="8">
    <location>
        <begin position="86"/>
        <end position="227"/>
    </location>
</feature>
<keyword evidence="5" id="KW-0998">Cell outer membrane</keyword>
<dbReference type="Proteomes" id="UP001248819">
    <property type="component" value="Unassembled WGS sequence"/>
</dbReference>
<comment type="similarity">
    <text evidence="2">Belongs to the SusD family.</text>
</comment>
<evidence type="ECO:0000256" key="6">
    <source>
        <dbReference type="SAM" id="SignalP"/>
    </source>
</evidence>
<feature type="signal peptide" evidence="6">
    <location>
        <begin position="1"/>
        <end position="22"/>
    </location>
</feature>
<dbReference type="Pfam" id="PF14322">
    <property type="entry name" value="SusD-like_3"/>
    <property type="match status" value="1"/>
</dbReference>
<feature type="domain" description="RagB/SusD" evidence="7">
    <location>
        <begin position="345"/>
        <end position="468"/>
    </location>
</feature>
<keyword evidence="10" id="KW-1185">Reference proteome</keyword>
<proteinExistence type="inferred from homology"/>
<keyword evidence="4" id="KW-0472">Membrane</keyword>
<evidence type="ECO:0000259" key="8">
    <source>
        <dbReference type="Pfam" id="PF14322"/>
    </source>
</evidence>
<evidence type="ECO:0000259" key="7">
    <source>
        <dbReference type="Pfam" id="PF07980"/>
    </source>
</evidence>
<evidence type="ECO:0000313" key="9">
    <source>
        <dbReference type="EMBL" id="MDT0650803.1"/>
    </source>
</evidence>
<dbReference type="InterPro" id="IPR033985">
    <property type="entry name" value="SusD-like_N"/>
</dbReference>
<protein>
    <submittedName>
        <fullName evidence="9">RagB/SusD family nutrient uptake outer membrane protein</fullName>
    </submittedName>
</protein>
<dbReference type="RefSeq" id="WP_037317100.1">
    <property type="nucleotide sequence ID" value="NZ_JAVRHP010000061.1"/>
</dbReference>
<dbReference type="SUPFAM" id="SSF48452">
    <property type="entry name" value="TPR-like"/>
    <property type="match status" value="1"/>
</dbReference>
<gene>
    <name evidence="9" type="ORF">RM529_11630</name>
</gene>